<gene>
    <name evidence="2" type="ORF">DFH01_03005</name>
</gene>
<dbReference type="InterPro" id="IPR011335">
    <property type="entry name" value="Restrct_endonuc-II-like"/>
</dbReference>
<dbReference type="PANTHER" id="PTHR36558">
    <property type="entry name" value="GLR1098 PROTEIN"/>
    <property type="match status" value="1"/>
</dbReference>
<dbReference type="InterPro" id="IPR008538">
    <property type="entry name" value="Uma2"/>
</dbReference>
<dbReference type="EMBL" id="QGNA01000001">
    <property type="protein sequence ID" value="PWS38278.1"/>
    <property type="molecule type" value="Genomic_DNA"/>
</dbReference>
<proteinExistence type="predicted"/>
<dbReference type="GO" id="GO:0004519">
    <property type="term" value="F:endonuclease activity"/>
    <property type="evidence" value="ECO:0007669"/>
    <property type="project" value="UniProtKB-KW"/>
</dbReference>
<keyword evidence="2" id="KW-0255">Endonuclease</keyword>
<dbReference type="InterPro" id="IPR012296">
    <property type="entry name" value="Nuclease_put_TT1808"/>
</dbReference>
<keyword evidence="2" id="KW-0378">Hydrolase</keyword>
<sequence length="200" mass="21557">MCQAGRMSASPKLPFHLTRDEFLAWCPDDGQRWQLLDGEPVAMAPARFGHAALQSEASRLLSNHLAARGSPCVVLTAPGVVPHFRAGVNFRVPHLGVTCTPVPPDAVFLPAPVLLVEILSPGNERDSWANVWAYTTIPSVREILVLHTREVRAELLRRQPDGNWPANSLQVTQGELVLDSLGFAGPVGALYRTAGISGTG</sequence>
<dbReference type="CDD" id="cd06260">
    <property type="entry name" value="DUF820-like"/>
    <property type="match status" value="1"/>
</dbReference>
<dbReference type="Gene3D" id="3.90.1570.10">
    <property type="entry name" value="tt1808, chain A"/>
    <property type="match status" value="1"/>
</dbReference>
<evidence type="ECO:0000313" key="2">
    <source>
        <dbReference type="EMBL" id="PWS38278.1"/>
    </source>
</evidence>
<protein>
    <submittedName>
        <fullName evidence="2">Uma2 family endonuclease</fullName>
    </submittedName>
</protein>
<dbReference type="SUPFAM" id="SSF52980">
    <property type="entry name" value="Restriction endonuclease-like"/>
    <property type="match status" value="1"/>
</dbReference>
<evidence type="ECO:0000313" key="3">
    <source>
        <dbReference type="Proteomes" id="UP000245765"/>
    </source>
</evidence>
<comment type="caution">
    <text evidence="2">The sequence shown here is derived from an EMBL/GenBank/DDBJ whole genome shotgun (WGS) entry which is preliminary data.</text>
</comment>
<organism evidence="2 3">
    <name type="scientific">Falsiroseomonas bella</name>
    <dbReference type="NCBI Taxonomy" id="2184016"/>
    <lineage>
        <taxon>Bacteria</taxon>
        <taxon>Pseudomonadati</taxon>
        <taxon>Pseudomonadota</taxon>
        <taxon>Alphaproteobacteria</taxon>
        <taxon>Acetobacterales</taxon>
        <taxon>Roseomonadaceae</taxon>
        <taxon>Falsiroseomonas</taxon>
    </lineage>
</organism>
<name>A0A317FKV7_9PROT</name>
<feature type="domain" description="Putative restriction endonuclease" evidence="1">
    <location>
        <begin position="20"/>
        <end position="177"/>
    </location>
</feature>
<keyword evidence="3" id="KW-1185">Reference proteome</keyword>
<accession>A0A317FKV7</accession>
<dbReference type="PANTHER" id="PTHR36558:SF1">
    <property type="entry name" value="RESTRICTION ENDONUCLEASE DOMAIN-CONTAINING PROTEIN-RELATED"/>
    <property type="match status" value="1"/>
</dbReference>
<dbReference type="Proteomes" id="UP000245765">
    <property type="component" value="Unassembled WGS sequence"/>
</dbReference>
<keyword evidence="2" id="KW-0540">Nuclease</keyword>
<dbReference type="Pfam" id="PF05685">
    <property type="entry name" value="Uma2"/>
    <property type="match status" value="1"/>
</dbReference>
<reference evidence="3" key="1">
    <citation type="submission" date="2018-05" db="EMBL/GenBank/DDBJ databases">
        <authorList>
            <person name="Du Z."/>
            <person name="Wang X."/>
        </authorList>
    </citation>
    <scope>NUCLEOTIDE SEQUENCE [LARGE SCALE GENOMIC DNA]</scope>
    <source>
        <strain evidence="3">CQN31</strain>
    </source>
</reference>
<dbReference type="AlphaFoldDB" id="A0A317FKV7"/>
<evidence type="ECO:0000259" key="1">
    <source>
        <dbReference type="Pfam" id="PF05685"/>
    </source>
</evidence>